<accession>A0A3N7EK65</accession>
<dbReference type="GO" id="GO:0006952">
    <property type="term" value="P:defense response"/>
    <property type="evidence" value="ECO:0007669"/>
    <property type="project" value="UniProtKB-KW"/>
</dbReference>
<dbReference type="Gramene" id="Potri.001G444600.2.v4.1">
    <property type="protein sequence ID" value="Potri.001G444600.2.v4.1"/>
    <property type="gene ID" value="Potri.001G444600.v4.1"/>
</dbReference>
<dbReference type="PRINTS" id="PR00364">
    <property type="entry name" value="DISEASERSIST"/>
</dbReference>
<dbReference type="SMR" id="A0A3N7EK65"/>
<dbReference type="EMBL" id="CM009290">
    <property type="protein sequence ID" value="RQO86152.1"/>
    <property type="molecule type" value="Genomic_DNA"/>
</dbReference>
<keyword evidence="4" id="KW-1185">Reference proteome</keyword>
<dbReference type="PANTHER" id="PTHR36766:SF41">
    <property type="entry name" value="AAA+ ATPASE DOMAIN-CONTAINING PROTEIN"/>
    <property type="match status" value="1"/>
</dbReference>
<sequence length="166" mass="19229">MADSLDLKFDKKSKEGRANELWQRLQGKKMLIVLDDVWKDIDFQEIGIPFGDDHRCCKILLTTRLEDRCSYMKCKEKVFLGLFSEEEAWALFRINADLRDEDSTLNTVAKKVARECKGLHTALVTVGRALRDKSVVEWEVASEELKNSQFRHLEQIDGQKKCICMS</sequence>
<dbReference type="OMA" id="RNIKMEA"/>
<evidence type="ECO:0000256" key="1">
    <source>
        <dbReference type="ARBA" id="ARBA00022821"/>
    </source>
</evidence>
<evidence type="ECO:0000313" key="3">
    <source>
        <dbReference type="EMBL" id="RQO86152.1"/>
    </source>
</evidence>
<reference evidence="3 4" key="1">
    <citation type="journal article" date="2006" name="Science">
        <title>The genome of black cottonwood, Populus trichocarpa (Torr. &amp; Gray).</title>
        <authorList>
            <person name="Tuskan G.A."/>
            <person name="Difazio S."/>
            <person name="Jansson S."/>
            <person name="Bohlmann J."/>
            <person name="Grigoriev I."/>
            <person name="Hellsten U."/>
            <person name="Putnam N."/>
            <person name="Ralph S."/>
            <person name="Rombauts S."/>
            <person name="Salamov A."/>
            <person name="Schein J."/>
            <person name="Sterck L."/>
            <person name="Aerts A."/>
            <person name="Bhalerao R.R."/>
            <person name="Bhalerao R.P."/>
            <person name="Blaudez D."/>
            <person name="Boerjan W."/>
            <person name="Brun A."/>
            <person name="Brunner A."/>
            <person name="Busov V."/>
            <person name="Campbell M."/>
            <person name="Carlson J."/>
            <person name="Chalot M."/>
            <person name="Chapman J."/>
            <person name="Chen G.L."/>
            <person name="Cooper D."/>
            <person name="Coutinho P.M."/>
            <person name="Couturier J."/>
            <person name="Covert S."/>
            <person name="Cronk Q."/>
            <person name="Cunningham R."/>
            <person name="Davis J."/>
            <person name="Degroeve S."/>
            <person name="Dejardin A."/>
            <person name="Depamphilis C."/>
            <person name="Detter J."/>
            <person name="Dirks B."/>
            <person name="Dubchak I."/>
            <person name="Duplessis S."/>
            <person name="Ehlting J."/>
            <person name="Ellis B."/>
            <person name="Gendler K."/>
            <person name="Goodstein D."/>
            <person name="Gribskov M."/>
            <person name="Grimwood J."/>
            <person name="Groover A."/>
            <person name="Gunter L."/>
            <person name="Hamberger B."/>
            <person name="Heinze B."/>
            <person name="Helariutta Y."/>
            <person name="Henrissat B."/>
            <person name="Holligan D."/>
            <person name="Holt R."/>
            <person name="Huang W."/>
            <person name="Islam-Faridi N."/>
            <person name="Jones S."/>
            <person name="Jones-Rhoades M."/>
            <person name="Jorgensen R."/>
            <person name="Joshi C."/>
            <person name="Kangasjarvi J."/>
            <person name="Karlsson J."/>
            <person name="Kelleher C."/>
            <person name="Kirkpatrick R."/>
            <person name="Kirst M."/>
            <person name="Kohler A."/>
            <person name="Kalluri U."/>
            <person name="Larimer F."/>
            <person name="Leebens-Mack J."/>
            <person name="Leple J.C."/>
            <person name="Locascio P."/>
            <person name="Lou Y."/>
            <person name="Lucas S."/>
            <person name="Martin F."/>
            <person name="Montanini B."/>
            <person name="Napoli C."/>
            <person name="Nelson D.R."/>
            <person name="Nelson C."/>
            <person name="Nieminen K."/>
            <person name="Nilsson O."/>
            <person name="Pereda V."/>
            <person name="Peter G."/>
            <person name="Philippe R."/>
            <person name="Pilate G."/>
            <person name="Poliakov A."/>
            <person name="Razumovskaya J."/>
            <person name="Richardson P."/>
            <person name="Rinaldi C."/>
            <person name="Ritland K."/>
            <person name="Rouze P."/>
            <person name="Ryaboy D."/>
            <person name="Schmutz J."/>
            <person name="Schrader J."/>
            <person name="Segerman B."/>
            <person name="Shin H."/>
            <person name="Siddiqui A."/>
            <person name="Sterky F."/>
            <person name="Terry A."/>
            <person name="Tsai C.J."/>
            <person name="Uberbacher E."/>
            <person name="Unneberg P."/>
            <person name="Vahala J."/>
            <person name="Wall K."/>
            <person name="Wessler S."/>
            <person name="Yang G."/>
            <person name="Yin T."/>
            <person name="Douglas C."/>
            <person name="Marra M."/>
            <person name="Sandberg G."/>
            <person name="Van de Peer Y."/>
            <person name="Rokhsar D."/>
        </authorList>
    </citation>
    <scope>NUCLEOTIDE SEQUENCE [LARGE SCALE GENOMIC DNA]</scope>
    <source>
        <strain evidence="4">cv. Nisqually</strain>
    </source>
</reference>
<dbReference type="PANTHER" id="PTHR36766">
    <property type="entry name" value="PLANT BROAD-SPECTRUM MILDEW RESISTANCE PROTEIN RPW8"/>
    <property type="match status" value="1"/>
</dbReference>
<dbReference type="Gene3D" id="1.10.8.430">
    <property type="entry name" value="Helical domain of apoptotic protease-activating factors"/>
    <property type="match status" value="1"/>
</dbReference>
<evidence type="ECO:0000313" key="4">
    <source>
        <dbReference type="Proteomes" id="UP000006729"/>
    </source>
</evidence>
<name>A0A3N7EK65_POPTR</name>
<dbReference type="Gene3D" id="3.40.50.300">
    <property type="entry name" value="P-loop containing nucleotide triphosphate hydrolases"/>
    <property type="match status" value="1"/>
</dbReference>
<dbReference type="InParanoid" id="A0A3N7EK65"/>
<dbReference type="SUPFAM" id="SSF52540">
    <property type="entry name" value="P-loop containing nucleoside triphosphate hydrolases"/>
    <property type="match status" value="1"/>
</dbReference>
<protein>
    <recommendedName>
        <fullName evidence="2">NB-ARC domain-containing protein</fullName>
    </recommendedName>
</protein>
<dbReference type="AlphaFoldDB" id="A0A3N7EK65"/>
<evidence type="ECO:0000259" key="2">
    <source>
        <dbReference type="Pfam" id="PF00931"/>
    </source>
</evidence>
<organism evidence="3 4">
    <name type="scientific">Populus trichocarpa</name>
    <name type="common">Western balsam poplar</name>
    <name type="synonym">Populus balsamifera subsp. trichocarpa</name>
    <dbReference type="NCBI Taxonomy" id="3694"/>
    <lineage>
        <taxon>Eukaryota</taxon>
        <taxon>Viridiplantae</taxon>
        <taxon>Streptophyta</taxon>
        <taxon>Embryophyta</taxon>
        <taxon>Tracheophyta</taxon>
        <taxon>Spermatophyta</taxon>
        <taxon>Magnoliopsida</taxon>
        <taxon>eudicotyledons</taxon>
        <taxon>Gunneridae</taxon>
        <taxon>Pentapetalae</taxon>
        <taxon>rosids</taxon>
        <taxon>fabids</taxon>
        <taxon>Malpighiales</taxon>
        <taxon>Salicaceae</taxon>
        <taxon>Saliceae</taxon>
        <taxon>Populus</taxon>
    </lineage>
</organism>
<dbReference type="InterPro" id="IPR027417">
    <property type="entry name" value="P-loop_NTPase"/>
</dbReference>
<keyword evidence="1" id="KW-0611">Plant defense</keyword>
<proteinExistence type="predicted"/>
<dbReference type="InterPro" id="IPR042197">
    <property type="entry name" value="Apaf_helical"/>
</dbReference>
<dbReference type="GO" id="GO:0043531">
    <property type="term" value="F:ADP binding"/>
    <property type="evidence" value="ECO:0007669"/>
    <property type="project" value="InterPro"/>
</dbReference>
<dbReference type="InterPro" id="IPR002182">
    <property type="entry name" value="NB-ARC"/>
</dbReference>
<dbReference type="Proteomes" id="UP000006729">
    <property type="component" value="Chromosome 1"/>
</dbReference>
<dbReference type="STRING" id="3694.A0A3N7EK65"/>
<gene>
    <name evidence="3" type="ORF">POPTR_001G444600</name>
</gene>
<dbReference type="Pfam" id="PF00931">
    <property type="entry name" value="NB-ARC"/>
    <property type="match status" value="1"/>
</dbReference>
<feature type="domain" description="NB-ARC" evidence="2">
    <location>
        <begin position="9"/>
        <end position="94"/>
    </location>
</feature>